<organism evidence="8 9">
    <name type="scientific">Rugosimonospora africana</name>
    <dbReference type="NCBI Taxonomy" id="556532"/>
    <lineage>
        <taxon>Bacteria</taxon>
        <taxon>Bacillati</taxon>
        <taxon>Actinomycetota</taxon>
        <taxon>Actinomycetes</taxon>
        <taxon>Micromonosporales</taxon>
        <taxon>Micromonosporaceae</taxon>
        <taxon>Rugosimonospora</taxon>
    </lineage>
</organism>
<dbReference type="EMBL" id="BONZ01000003">
    <property type="protein sequence ID" value="GIH12004.1"/>
    <property type="molecule type" value="Genomic_DNA"/>
</dbReference>
<sequence length="425" mass="45105">MRPGPLVQRDHLVDLGSAQPATARQLFQAAPLTGVLRHVRVEIHGVSPSILATLHGIPQSLAVVLTVRVSLNAPENDGLRLFSGDAVELDIRIARLGSRALARLIDLVAQIVLTVLVSGLLSVIIINVESNPDDAILQAEWIITLVVVLIGYPTLLESRTAGRTLGKLVMGLRVIRDDGGPVRFRHALTRALVGIAVEFPALGTGVALPIGWLISIWTMLVNPLGKRVGDLAAGTIVIHDRTPASWGWVPAMPPQLAGWAATLDLTGLDDDLALTVRHYLARNRELREPARSRLGYALASEVAECTTPEVPPGTPGWAYLAAVLAERNRRSAQRLMRTRLVTDRIWPELSRAVRVAQTQPVWPVALPAPPGIPVPPGISLPPGGTVPPGIPVPQRGPVPPGSPVPSPGPVPPRSPVPSGPPAPPA</sequence>
<comment type="subcellular location">
    <subcellularLocation>
        <location evidence="1">Membrane</location>
        <topology evidence="1">Multi-pass membrane protein</topology>
    </subcellularLocation>
</comment>
<feature type="domain" description="RDD" evidence="7">
    <location>
        <begin position="94"/>
        <end position="234"/>
    </location>
</feature>
<dbReference type="PANTHER" id="PTHR38480:SF1">
    <property type="entry name" value="SLR0254 PROTEIN"/>
    <property type="match status" value="1"/>
</dbReference>
<gene>
    <name evidence="8" type="ORF">Raf01_01760</name>
</gene>
<feature type="transmembrane region" description="Helical" evidence="6">
    <location>
        <begin position="138"/>
        <end position="156"/>
    </location>
</feature>
<dbReference type="PANTHER" id="PTHR38480">
    <property type="entry name" value="SLR0254 PROTEIN"/>
    <property type="match status" value="1"/>
</dbReference>
<evidence type="ECO:0000256" key="6">
    <source>
        <dbReference type="SAM" id="Phobius"/>
    </source>
</evidence>
<dbReference type="AlphaFoldDB" id="A0A8J3QLG2"/>
<evidence type="ECO:0000256" key="1">
    <source>
        <dbReference type="ARBA" id="ARBA00004141"/>
    </source>
</evidence>
<accession>A0A8J3QLG2</accession>
<evidence type="ECO:0000313" key="8">
    <source>
        <dbReference type="EMBL" id="GIH12004.1"/>
    </source>
</evidence>
<name>A0A8J3QLG2_9ACTN</name>
<keyword evidence="9" id="KW-1185">Reference proteome</keyword>
<keyword evidence="2 6" id="KW-0812">Transmembrane</keyword>
<feature type="transmembrane region" description="Helical" evidence="6">
    <location>
        <begin position="191"/>
        <end position="217"/>
    </location>
</feature>
<evidence type="ECO:0000313" key="9">
    <source>
        <dbReference type="Proteomes" id="UP000642748"/>
    </source>
</evidence>
<evidence type="ECO:0000256" key="4">
    <source>
        <dbReference type="ARBA" id="ARBA00023136"/>
    </source>
</evidence>
<evidence type="ECO:0000259" key="7">
    <source>
        <dbReference type="Pfam" id="PF06271"/>
    </source>
</evidence>
<evidence type="ECO:0000256" key="5">
    <source>
        <dbReference type="SAM" id="MobiDB-lite"/>
    </source>
</evidence>
<reference evidence="8" key="1">
    <citation type="submission" date="2021-01" db="EMBL/GenBank/DDBJ databases">
        <title>Whole genome shotgun sequence of Rugosimonospora africana NBRC 104875.</title>
        <authorList>
            <person name="Komaki H."/>
            <person name="Tamura T."/>
        </authorList>
    </citation>
    <scope>NUCLEOTIDE SEQUENCE</scope>
    <source>
        <strain evidence="8">NBRC 104875</strain>
    </source>
</reference>
<protein>
    <recommendedName>
        <fullName evidence="7">RDD domain-containing protein</fullName>
    </recommendedName>
</protein>
<keyword evidence="4 6" id="KW-0472">Membrane</keyword>
<evidence type="ECO:0000256" key="3">
    <source>
        <dbReference type="ARBA" id="ARBA00022989"/>
    </source>
</evidence>
<feature type="transmembrane region" description="Helical" evidence="6">
    <location>
        <begin position="104"/>
        <end position="126"/>
    </location>
</feature>
<dbReference type="Proteomes" id="UP000642748">
    <property type="component" value="Unassembled WGS sequence"/>
</dbReference>
<evidence type="ECO:0000256" key="2">
    <source>
        <dbReference type="ARBA" id="ARBA00022692"/>
    </source>
</evidence>
<comment type="caution">
    <text evidence="8">The sequence shown here is derived from an EMBL/GenBank/DDBJ whole genome shotgun (WGS) entry which is preliminary data.</text>
</comment>
<dbReference type="Pfam" id="PF06271">
    <property type="entry name" value="RDD"/>
    <property type="match status" value="1"/>
</dbReference>
<dbReference type="InterPro" id="IPR010432">
    <property type="entry name" value="RDD"/>
</dbReference>
<feature type="region of interest" description="Disordered" evidence="5">
    <location>
        <begin position="375"/>
        <end position="425"/>
    </location>
</feature>
<keyword evidence="3 6" id="KW-1133">Transmembrane helix</keyword>
<proteinExistence type="predicted"/>
<dbReference type="GO" id="GO:0016020">
    <property type="term" value="C:membrane"/>
    <property type="evidence" value="ECO:0007669"/>
    <property type="project" value="UniProtKB-SubCell"/>
</dbReference>